<dbReference type="GO" id="GO:0098796">
    <property type="term" value="C:membrane protein complex"/>
    <property type="evidence" value="ECO:0007669"/>
    <property type="project" value="UniProtKB-ARBA"/>
</dbReference>
<evidence type="ECO:0000256" key="7">
    <source>
        <dbReference type="ARBA" id="ARBA00038388"/>
    </source>
</evidence>
<dbReference type="GO" id="GO:0022857">
    <property type="term" value="F:transmembrane transporter activity"/>
    <property type="evidence" value="ECO:0007669"/>
    <property type="project" value="UniProtKB-ARBA"/>
</dbReference>
<keyword evidence="5" id="KW-0472">Membrane</keyword>
<dbReference type="CDD" id="cd03255">
    <property type="entry name" value="ABC_MJ0796_LolCDE_FtsE"/>
    <property type="match status" value="1"/>
</dbReference>
<dbReference type="GO" id="GO:0089705">
    <property type="term" value="P:protein localization to outer membrane"/>
    <property type="evidence" value="ECO:0007669"/>
    <property type="project" value="TreeGrafter"/>
</dbReference>
<keyword evidence="6" id="KW-0046">Antibiotic resistance</keyword>
<dbReference type="InterPro" id="IPR017911">
    <property type="entry name" value="MacB-like_ATP-bd"/>
</dbReference>
<dbReference type="Proteomes" id="UP000589716">
    <property type="component" value="Unassembled WGS sequence"/>
</dbReference>
<proteinExistence type="inferred from homology"/>
<keyword evidence="3" id="KW-0547">Nucleotide-binding</keyword>
<dbReference type="GO" id="GO:0046677">
    <property type="term" value="P:response to antibiotic"/>
    <property type="evidence" value="ECO:0007669"/>
    <property type="project" value="UniProtKB-KW"/>
</dbReference>
<dbReference type="PROSITE" id="PS50893">
    <property type="entry name" value="ABC_TRANSPORTER_2"/>
    <property type="match status" value="1"/>
</dbReference>
<dbReference type="AlphaFoldDB" id="A0A853IVU1"/>
<evidence type="ECO:0000256" key="5">
    <source>
        <dbReference type="ARBA" id="ARBA00022989"/>
    </source>
</evidence>
<gene>
    <name evidence="9" type="ORF">H0I39_12635</name>
</gene>
<reference evidence="9 10" key="1">
    <citation type="submission" date="2020-07" db="EMBL/GenBank/DDBJ databases">
        <authorList>
            <person name="Maaloum M."/>
        </authorList>
    </citation>
    <scope>NUCLEOTIDE SEQUENCE [LARGE SCALE GENOMIC DNA]</scope>
    <source>
        <strain evidence="9 10">GCS-AN-3</strain>
    </source>
</reference>
<dbReference type="GO" id="GO:0044874">
    <property type="term" value="P:lipoprotein localization to outer membrane"/>
    <property type="evidence" value="ECO:0007669"/>
    <property type="project" value="TreeGrafter"/>
</dbReference>
<evidence type="ECO:0000259" key="8">
    <source>
        <dbReference type="PROSITE" id="PS50893"/>
    </source>
</evidence>
<protein>
    <submittedName>
        <fullName evidence="9">ABC transporter ATP-binding protein</fullName>
    </submittedName>
</protein>
<dbReference type="InterPro" id="IPR003439">
    <property type="entry name" value="ABC_transporter-like_ATP-bd"/>
</dbReference>
<evidence type="ECO:0000256" key="6">
    <source>
        <dbReference type="ARBA" id="ARBA00023251"/>
    </source>
</evidence>
<dbReference type="InterPro" id="IPR003593">
    <property type="entry name" value="AAA+_ATPase"/>
</dbReference>
<evidence type="ECO:0000256" key="4">
    <source>
        <dbReference type="ARBA" id="ARBA00022840"/>
    </source>
</evidence>
<dbReference type="InterPro" id="IPR015854">
    <property type="entry name" value="ABC_transpr_LolD-like"/>
</dbReference>
<sequence>MSTPAPADTAVPLIALRQLVKRYNLGQPNEVEVLHGLDLRVAPGEFVALIGPSGSGKSTLLNILGLLERLTDGDYALQGQSVRDLQDQALTLLRRRALGFVFQFHHLLPAFSALENVTLPALMAEGRVSSAQRERARALLGAVGLAQAMDKRPGELSGGMQQRVAIARALVNNPPLVLADEPTGNLDTASTDAVFGLLRQIHEERGTAFIVVTHDPRLAQRCDRIVELVDGRIARDERVPPGAGQRG</sequence>
<dbReference type="GO" id="GO:0005524">
    <property type="term" value="F:ATP binding"/>
    <property type="evidence" value="ECO:0007669"/>
    <property type="project" value="UniProtKB-KW"/>
</dbReference>
<dbReference type="GO" id="GO:0005886">
    <property type="term" value="C:plasma membrane"/>
    <property type="evidence" value="ECO:0007669"/>
    <property type="project" value="TreeGrafter"/>
</dbReference>
<dbReference type="Pfam" id="PF00005">
    <property type="entry name" value="ABC_tran"/>
    <property type="match status" value="1"/>
</dbReference>
<dbReference type="Gene3D" id="3.40.50.300">
    <property type="entry name" value="P-loop containing nucleotide triphosphate hydrolases"/>
    <property type="match status" value="1"/>
</dbReference>
<dbReference type="SUPFAM" id="SSF52540">
    <property type="entry name" value="P-loop containing nucleoside triphosphate hydrolases"/>
    <property type="match status" value="1"/>
</dbReference>
<dbReference type="GO" id="GO:0016887">
    <property type="term" value="F:ATP hydrolysis activity"/>
    <property type="evidence" value="ECO:0007669"/>
    <property type="project" value="InterPro"/>
</dbReference>
<dbReference type="SMART" id="SM00382">
    <property type="entry name" value="AAA"/>
    <property type="match status" value="1"/>
</dbReference>
<name>A0A853IVU1_9BURK</name>
<dbReference type="FunFam" id="3.40.50.300:FF:000032">
    <property type="entry name" value="Export ABC transporter ATP-binding protein"/>
    <property type="match status" value="1"/>
</dbReference>
<dbReference type="InterPro" id="IPR027417">
    <property type="entry name" value="P-loop_NTPase"/>
</dbReference>
<dbReference type="PANTHER" id="PTHR24220:SF689">
    <property type="entry name" value="LIPOPROTEIN-RELEASING SYSTEM ATP-BINDING PROTEIN LOLD"/>
    <property type="match status" value="1"/>
</dbReference>
<feature type="domain" description="ABC transporter" evidence="8">
    <location>
        <begin position="14"/>
        <end position="246"/>
    </location>
</feature>
<comment type="caution">
    <text evidence="9">The sequence shown here is derived from an EMBL/GenBank/DDBJ whole genome shotgun (WGS) entry which is preliminary data.</text>
</comment>
<evidence type="ECO:0000256" key="2">
    <source>
        <dbReference type="ARBA" id="ARBA00022475"/>
    </source>
</evidence>
<dbReference type="EMBL" id="JACCKX010000001">
    <property type="protein sequence ID" value="NZA02394.1"/>
    <property type="molecule type" value="Genomic_DNA"/>
</dbReference>
<evidence type="ECO:0000313" key="10">
    <source>
        <dbReference type="Proteomes" id="UP000589716"/>
    </source>
</evidence>
<keyword evidence="1" id="KW-0813">Transport</keyword>
<evidence type="ECO:0000256" key="1">
    <source>
        <dbReference type="ARBA" id="ARBA00022448"/>
    </source>
</evidence>
<dbReference type="PROSITE" id="PS00211">
    <property type="entry name" value="ABC_TRANSPORTER_1"/>
    <property type="match status" value="1"/>
</dbReference>
<keyword evidence="5" id="KW-1133">Transmembrane helix</keyword>
<keyword evidence="10" id="KW-1185">Reference proteome</keyword>
<dbReference type="RefSeq" id="WP_180550730.1">
    <property type="nucleotide sequence ID" value="NZ_DAIPTI010000104.1"/>
</dbReference>
<evidence type="ECO:0000313" key="9">
    <source>
        <dbReference type="EMBL" id="NZA02394.1"/>
    </source>
</evidence>
<evidence type="ECO:0000256" key="3">
    <source>
        <dbReference type="ARBA" id="ARBA00022741"/>
    </source>
</evidence>
<dbReference type="InterPro" id="IPR017871">
    <property type="entry name" value="ABC_transporter-like_CS"/>
</dbReference>
<keyword evidence="5" id="KW-0812">Transmembrane</keyword>
<comment type="similarity">
    <text evidence="7">Belongs to the ABC transporter superfamily. Macrolide exporter (TC 3.A.1.122) family.</text>
</comment>
<organism evidence="9 10">
    <name type="scientific">Ottowia beijingensis</name>
    <dbReference type="NCBI Taxonomy" id="1207057"/>
    <lineage>
        <taxon>Bacteria</taxon>
        <taxon>Pseudomonadati</taxon>
        <taxon>Pseudomonadota</taxon>
        <taxon>Betaproteobacteria</taxon>
        <taxon>Burkholderiales</taxon>
        <taxon>Comamonadaceae</taxon>
        <taxon>Ottowia</taxon>
    </lineage>
</organism>
<dbReference type="PANTHER" id="PTHR24220">
    <property type="entry name" value="IMPORT ATP-BINDING PROTEIN"/>
    <property type="match status" value="1"/>
</dbReference>
<keyword evidence="4 9" id="KW-0067">ATP-binding</keyword>
<keyword evidence="2" id="KW-1003">Cell membrane</keyword>
<accession>A0A853IVU1</accession>